<dbReference type="OrthoDB" id="8929820at2"/>
<comment type="caution">
    <text evidence="2">The sequence shown here is derived from an EMBL/GenBank/DDBJ whole genome shotgun (WGS) entry which is preliminary data.</text>
</comment>
<dbReference type="EMBL" id="PKQE01000004">
    <property type="protein sequence ID" value="PLC41148.1"/>
    <property type="molecule type" value="Genomic_DNA"/>
</dbReference>
<gene>
    <name evidence="2" type="ORF">C0Q88_16190</name>
</gene>
<dbReference type="Proteomes" id="UP000234456">
    <property type="component" value="Unassembled WGS sequence"/>
</dbReference>
<sequence>MRQAPARPEQSQSPSPQASRKLEREFESLQQQRADLVRALAAAEASVRTFPIGSLQQANARARVTRLQSELRRLKAALGTSKRHQDVGDFLIEMFRERVSFSEWQCIVAEARRRHDSKATEGQIGTLAAGPGAQS</sequence>
<feature type="region of interest" description="Disordered" evidence="1">
    <location>
        <begin position="1"/>
        <end position="26"/>
    </location>
</feature>
<name>A0A2N4TN71_RALPI</name>
<reference evidence="2 3" key="1">
    <citation type="submission" date="2017-12" db="EMBL/GenBank/DDBJ databases">
        <title>Draft genome sequence of Ralstonia pickettii 52.</title>
        <authorList>
            <person name="Zheng B."/>
        </authorList>
    </citation>
    <scope>NUCLEOTIDE SEQUENCE [LARGE SCALE GENOMIC DNA]</scope>
    <source>
        <strain evidence="2 3">52</strain>
    </source>
</reference>
<evidence type="ECO:0000256" key="1">
    <source>
        <dbReference type="SAM" id="MobiDB-lite"/>
    </source>
</evidence>
<evidence type="ECO:0000313" key="3">
    <source>
        <dbReference type="Proteomes" id="UP000234456"/>
    </source>
</evidence>
<protein>
    <submittedName>
        <fullName evidence="2">Uncharacterized protein</fullName>
    </submittedName>
</protein>
<dbReference type="AlphaFoldDB" id="A0A2N4TN71"/>
<feature type="compositionally biased region" description="Low complexity" evidence="1">
    <location>
        <begin position="1"/>
        <end position="19"/>
    </location>
</feature>
<proteinExistence type="predicted"/>
<organism evidence="2 3">
    <name type="scientific">Ralstonia pickettii</name>
    <name type="common">Burkholderia pickettii</name>
    <dbReference type="NCBI Taxonomy" id="329"/>
    <lineage>
        <taxon>Bacteria</taxon>
        <taxon>Pseudomonadati</taxon>
        <taxon>Pseudomonadota</taxon>
        <taxon>Betaproteobacteria</taxon>
        <taxon>Burkholderiales</taxon>
        <taxon>Burkholderiaceae</taxon>
        <taxon>Ralstonia</taxon>
    </lineage>
</organism>
<accession>A0A2N4TN71</accession>
<evidence type="ECO:0000313" key="2">
    <source>
        <dbReference type="EMBL" id="PLC41148.1"/>
    </source>
</evidence>